<protein>
    <submittedName>
        <fullName evidence="1">Uncharacterized protein</fullName>
    </submittedName>
</protein>
<accession>A0AAW8ND86</accession>
<proteinExistence type="predicted"/>
<gene>
    <name evidence="1" type="ORF">J2X12_002854</name>
</gene>
<name>A0AAW8ND86_PSEOX</name>
<evidence type="ECO:0000313" key="2">
    <source>
        <dbReference type="Proteomes" id="UP001262032"/>
    </source>
</evidence>
<dbReference type="Proteomes" id="UP001262032">
    <property type="component" value="Unassembled WGS sequence"/>
</dbReference>
<evidence type="ECO:0000313" key="1">
    <source>
        <dbReference type="EMBL" id="MDR7164816.1"/>
    </source>
</evidence>
<reference evidence="1" key="1">
    <citation type="submission" date="2023-07" db="EMBL/GenBank/DDBJ databases">
        <title>Sorghum-associated microbial communities from plants grown in Nebraska, USA.</title>
        <authorList>
            <person name="Schachtman D."/>
        </authorList>
    </citation>
    <scope>NUCLEOTIDE SEQUENCE</scope>
    <source>
        <strain evidence="1">BE261</strain>
    </source>
</reference>
<dbReference type="RefSeq" id="WP_310114820.1">
    <property type="nucleotide sequence ID" value="NZ_JAVDTN010000032.1"/>
</dbReference>
<dbReference type="AlphaFoldDB" id="A0AAW8ND86"/>
<organism evidence="1 2">
    <name type="scientific">Pseudarthrobacter oxydans</name>
    <name type="common">Arthrobacter oxydans</name>
    <dbReference type="NCBI Taxonomy" id="1671"/>
    <lineage>
        <taxon>Bacteria</taxon>
        <taxon>Bacillati</taxon>
        <taxon>Actinomycetota</taxon>
        <taxon>Actinomycetes</taxon>
        <taxon>Micrococcales</taxon>
        <taxon>Micrococcaceae</taxon>
        <taxon>Pseudarthrobacter</taxon>
    </lineage>
</organism>
<dbReference type="EMBL" id="JAVDWN010000010">
    <property type="protein sequence ID" value="MDR7164816.1"/>
    <property type="molecule type" value="Genomic_DNA"/>
</dbReference>
<sequence length="73" mass="8232">MSAIQWKQPPPSRSDQINWDSIAEQLRDNPGRWALVAPAYGKRKCLPAESRGLTVISRSTPEGRFDVYAKFDA</sequence>
<dbReference type="GeneID" id="97424663"/>
<comment type="caution">
    <text evidence="1">The sequence shown here is derived from an EMBL/GenBank/DDBJ whole genome shotgun (WGS) entry which is preliminary data.</text>
</comment>